<comment type="caution">
    <text evidence="2">The sequence shown here is derived from an EMBL/GenBank/DDBJ whole genome shotgun (WGS) entry which is preliminary data.</text>
</comment>
<feature type="non-terminal residue" evidence="2">
    <location>
        <position position="1"/>
    </location>
</feature>
<dbReference type="GO" id="GO:0003824">
    <property type="term" value="F:catalytic activity"/>
    <property type="evidence" value="ECO:0007669"/>
    <property type="project" value="UniProtKB-ARBA"/>
</dbReference>
<reference evidence="3" key="1">
    <citation type="submission" date="2016-08" db="EMBL/GenBank/DDBJ databases">
        <authorList>
            <person name="Merda D."/>
            <person name="Briand M."/>
            <person name="Taghouti G."/>
            <person name="Carrere S."/>
            <person name="Gouzy J."/>
            <person name="Portier P."/>
            <person name="Jacques M.-A."/>
            <person name="Fischer-Le Saux M."/>
        </authorList>
    </citation>
    <scope>NUCLEOTIDE SEQUENCE [LARGE SCALE GENOMIC DNA]</scope>
    <source>
        <strain evidence="3">CFBP4643</strain>
    </source>
</reference>
<dbReference type="RefSeq" id="WP_046965109.1">
    <property type="nucleotide sequence ID" value="NZ_MDEI01000056.1"/>
</dbReference>
<gene>
    <name evidence="2" type="ORF">XpiCFBP4643_23055</name>
</gene>
<proteinExistence type="predicted"/>
<name>A0A2S7CK92_9XANT</name>
<dbReference type="EMBL" id="MDEI01000056">
    <property type="protein sequence ID" value="PPU61974.1"/>
    <property type="molecule type" value="Genomic_DNA"/>
</dbReference>
<organism evidence="2 3">
    <name type="scientific">Xanthomonas pisi</name>
    <dbReference type="NCBI Taxonomy" id="56457"/>
    <lineage>
        <taxon>Bacteria</taxon>
        <taxon>Pseudomonadati</taxon>
        <taxon>Pseudomonadota</taxon>
        <taxon>Gammaproteobacteria</taxon>
        <taxon>Lysobacterales</taxon>
        <taxon>Lysobacteraceae</taxon>
        <taxon>Xanthomonas</taxon>
    </lineage>
</organism>
<protein>
    <submittedName>
        <fullName evidence="2">Filamentous hemagglutinin</fullName>
    </submittedName>
</protein>
<dbReference type="AlphaFoldDB" id="A0A2S7CK92"/>
<evidence type="ECO:0000313" key="2">
    <source>
        <dbReference type="EMBL" id="PPU61974.1"/>
    </source>
</evidence>
<dbReference type="InterPro" id="IPR025157">
    <property type="entry name" value="Hemagglutinin_rpt"/>
</dbReference>
<sequence length="413" mass="42372">MGYSADALQKRLGDGFYEQKLVREQIGQLTGRRFLEGYQSDETQYQALLDAGATIGKAWNLRPGVALTEAQMAQLTSDIVWLVEQTVTLPDGTTTTALVPQVYLRLRPGDLDAGGALLAGANVDITLAGGLKNTGTIAGRQLVSIDAGRIEHLGGSISGNQVGLRSASDIRIEGASVTAVDALSVQAVGDITVASTVETLSGGGYHQYSTTQLERVAGLYVTGTNGNGVLSVVAGGDVNLQAAQIRNAGTDGVTQLVAGKNLNLSTQTLSRSTDTTANDRNFQRSSETTHLGTTVQGAGSVVLAAGNDLTLTAAQVGAGKTLALQAGRDINSQAAVDSSSHDRSTVTKSNSLATASYDESVRGTQLGAGDDIVMQAGRDLTLASTAAASQSGGIALAAGNDIKLLATQEQHDA</sequence>
<dbReference type="Pfam" id="PF13332">
    <property type="entry name" value="Fil_haemagg_2"/>
    <property type="match status" value="1"/>
</dbReference>
<evidence type="ECO:0000313" key="3">
    <source>
        <dbReference type="Proteomes" id="UP000238191"/>
    </source>
</evidence>
<feature type="non-terminal residue" evidence="2">
    <location>
        <position position="413"/>
    </location>
</feature>
<accession>A0A2S7CK92</accession>
<keyword evidence="3" id="KW-1185">Reference proteome</keyword>
<evidence type="ECO:0000256" key="1">
    <source>
        <dbReference type="SAM" id="MobiDB-lite"/>
    </source>
</evidence>
<dbReference type="Proteomes" id="UP000238191">
    <property type="component" value="Unassembled WGS sequence"/>
</dbReference>
<feature type="region of interest" description="Disordered" evidence="1">
    <location>
        <begin position="268"/>
        <end position="288"/>
    </location>
</feature>